<dbReference type="Proteomes" id="UP001234297">
    <property type="component" value="Chromosome 12"/>
</dbReference>
<sequence>MKQGKAVSPSAQPPREAGRDDLEEDDGVEGHGHASRAPWSRAKRRSVSPYGSVMWVLLLLPRFAGGFGG</sequence>
<accession>A0ACC2K267</accession>
<evidence type="ECO:0000313" key="1">
    <source>
        <dbReference type="EMBL" id="KAJ8615028.1"/>
    </source>
</evidence>
<dbReference type="EMBL" id="CM056820">
    <property type="protein sequence ID" value="KAJ8615028.1"/>
    <property type="molecule type" value="Genomic_DNA"/>
</dbReference>
<organism evidence="1 2">
    <name type="scientific">Persea americana</name>
    <name type="common">Avocado</name>
    <dbReference type="NCBI Taxonomy" id="3435"/>
    <lineage>
        <taxon>Eukaryota</taxon>
        <taxon>Viridiplantae</taxon>
        <taxon>Streptophyta</taxon>
        <taxon>Embryophyta</taxon>
        <taxon>Tracheophyta</taxon>
        <taxon>Spermatophyta</taxon>
        <taxon>Magnoliopsida</taxon>
        <taxon>Magnoliidae</taxon>
        <taxon>Laurales</taxon>
        <taxon>Lauraceae</taxon>
        <taxon>Persea</taxon>
    </lineage>
</organism>
<reference evidence="1 2" key="1">
    <citation type="journal article" date="2022" name="Hortic Res">
        <title>A haplotype resolved chromosomal level avocado genome allows analysis of novel avocado genes.</title>
        <authorList>
            <person name="Nath O."/>
            <person name="Fletcher S.J."/>
            <person name="Hayward A."/>
            <person name="Shaw L.M."/>
            <person name="Masouleh A.K."/>
            <person name="Furtado A."/>
            <person name="Henry R.J."/>
            <person name="Mitter N."/>
        </authorList>
    </citation>
    <scope>NUCLEOTIDE SEQUENCE [LARGE SCALE GENOMIC DNA]</scope>
    <source>
        <strain evidence="2">cv. Hass</strain>
    </source>
</reference>
<proteinExistence type="predicted"/>
<protein>
    <submittedName>
        <fullName evidence="1">Uncharacterized protein</fullName>
    </submittedName>
</protein>
<comment type="caution">
    <text evidence="1">The sequence shown here is derived from an EMBL/GenBank/DDBJ whole genome shotgun (WGS) entry which is preliminary data.</text>
</comment>
<gene>
    <name evidence="1" type="ORF">MRB53_034400</name>
</gene>
<name>A0ACC2K267_PERAE</name>
<keyword evidence="2" id="KW-1185">Reference proteome</keyword>
<evidence type="ECO:0000313" key="2">
    <source>
        <dbReference type="Proteomes" id="UP001234297"/>
    </source>
</evidence>